<dbReference type="AlphaFoldDB" id="A0A839SP48"/>
<evidence type="ECO:0000256" key="2">
    <source>
        <dbReference type="ARBA" id="ARBA00022670"/>
    </source>
</evidence>
<sequence length="492" mass="52714">MMSRMSPSFSKLLATGLLLITLAACSTAPGTGRSIFTGGMSSEDELNLGAQEHPKMVGAFGGRYDDPALQAYIDSIGQLLVKTSETPNATFTFTLLDSPIVNAFALPGGYVYVTRGLVGLAENEAQLAGVLAHEIGHVTARHSAERYGSTVLASVGVAAVGILTGSGAAANAGGTAAQLALSSYSRGQESEADELGIRYMSRAVYDPDAMAGFLENLQANDRLEAALSGKPEAADNFNLLQTHPRTADRIREAAARAGGIKVQDPIQARDIYYAKIDGMVYGDSRAQGLVRGQRFIHPELRFAFEVPAGFRLTNTPSSVIARHPDGAAIAFDNASKKEAQNTEVGNYLSRVWAAKLNLKDFERITINGLAAATATSRINTRQGPRDLRLLAVRLDSDSIYRFLFFTPTAQTAALANDLRETTYSFRRLSEAEAAAIQPYRIRIHEVSKGETLSGLAATLPFPDHREDRLRVLNGLAAGEPLLVGQKIKLIAE</sequence>
<evidence type="ECO:0000259" key="8">
    <source>
        <dbReference type="Pfam" id="PF01435"/>
    </source>
</evidence>
<keyword evidence="10" id="KW-1185">Reference proteome</keyword>
<dbReference type="GO" id="GO:0051603">
    <property type="term" value="P:proteolysis involved in protein catabolic process"/>
    <property type="evidence" value="ECO:0007669"/>
    <property type="project" value="TreeGrafter"/>
</dbReference>
<comment type="cofactor">
    <cofactor evidence="1">
        <name>Zn(2+)</name>
        <dbReference type="ChEBI" id="CHEBI:29105"/>
    </cofactor>
</comment>
<evidence type="ECO:0000256" key="3">
    <source>
        <dbReference type="ARBA" id="ARBA00022723"/>
    </source>
</evidence>
<dbReference type="PROSITE" id="PS51257">
    <property type="entry name" value="PROKAR_LIPOPROTEIN"/>
    <property type="match status" value="1"/>
</dbReference>
<dbReference type="GO" id="GO:0046872">
    <property type="term" value="F:metal ion binding"/>
    <property type="evidence" value="ECO:0007669"/>
    <property type="project" value="UniProtKB-KW"/>
</dbReference>
<dbReference type="InterPro" id="IPR001915">
    <property type="entry name" value="Peptidase_M48"/>
</dbReference>
<comment type="caution">
    <text evidence="9">The sequence shown here is derived from an EMBL/GenBank/DDBJ whole genome shotgun (WGS) entry which is preliminary data.</text>
</comment>
<reference evidence="9 10" key="1">
    <citation type="submission" date="2020-08" db="EMBL/GenBank/DDBJ databases">
        <title>Genomic Encyclopedia of Type Strains, Phase III (KMG-III): the genomes of soil and plant-associated and newly described type strains.</title>
        <authorList>
            <person name="Whitman W."/>
        </authorList>
    </citation>
    <scope>NUCLEOTIDE SEQUENCE [LARGE SCALE GENOMIC DNA]</scope>
    <source>
        <strain evidence="9 10">CECT 8803</strain>
    </source>
</reference>
<evidence type="ECO:0000256" key="1">
    <source>
        <dbReference type="ARBA" id="ARBA00001947"/>
    </source>
</evidence>
<evidence type="ECO:0000256" key="7">
    <source>
        <dbReference type="SAM" id="SignalP"/>
    </source>
</evidence>
<dbReference type="Gene3D" id="3.30.2010.10">
    <property type="entry name" value="Metalloproteases ('zincins'), catalytic domain"/>
    <property type="match status" value="1"/>
</dbReference>
<dbReference type="EMBL" id="JACHXA010000001">
    <property type="protein sequence ID" value="MBB3063968.1"/>
    <property type="molecule type" value="Genomic_DNA"/>
</dbReference>
<name>A0A839SP48_9PROT</name>
<organism evidence="9 10">
    <name type="scientific">Limibacillus halophilus</name>
    <dbReference type="NCBI Taxonomy" id="1579333"/>
    <lineage>
        <taxon>Bacteria</taxon>
        <taxon>Pseudomonadati</taxon>
        <taxon>Pseudomonadota</taxon>
        <taxon>Alphaproteobacteria</taxon>
        <taxon>Rhodospirillales</taxon>
        <taxon>Rhodovibrionaceae</taxon>
        <taxon>Limibacillus</taxon>
    </lineage>
</organism>
<proteinExistence type="predicted"/>
<dbReference type="CDD" id="cd07333">
    <property type="entry name" value="M48C_bepA_like"/>
    <property type="match status" value="1"/>
</dbReference>
<dbReference type="CDD" id="cd00118">
    <property type="entry name" value="LysM"/>
    <property type="match status" value="1"/>
</dbReference>
<dbReference type="PANTHER" id="PTHR22726">
    <property type="entry name" value="METALLOENDOPEPTIDASE OMA1"/>
    <property type="match status" value="1"/>
</dbReference>
<feature type="domain" description="Peptidase M48" evidence="8">
    <location>
        <begin position="68"/>
        <end position="256"/>
    </location>
</feature>
<dbReference type="InterPro" id="IPR051156">
    <property type="entry name" value="Mito/Outer_Membr_Metalloprot"/>
</dbReference>
<keyword evidence="2 9" id="KW-0645">Protease</keyword>
<evidence type="ECO:0000256" key="6">
    <source>
        <dbReference type="ARBA" id="ARBA00023049"/>
    </source>
</evidence>
<evidence type="ECO:0000256" key="5">
    <source>
        <dbReference type="ARBA" id="ARBA00022833"/>
    </source>
</evidence>
<dbReference type="InterPro" id="IPR018392">
    <property type="entry name" value="LysM"/>
</dbReference>
<evidence type="ECO:0000313" key="10">
    <source>
        <dbReference type="Proteomes" id="UP000581135"/>
    </source>
</evidence>
<keyword evidence="4" id="KW-0378">Hydrolase</keyword>
<protein>
    <submittedName>
        <fullName evidence="9">Putative Zn-dependent protease</fullName>
    </submittedName>
</protein>
<dbReference type="Pfam" id="PF01435">
    <property type="entry name" value="Peptidase_M48"/>
    <property type="match status" value="1"/>
</dbReference>
<dbReference type="GO" id="GO:0004222">
    <property type="term" value="F:metalloendopeptidase activity"/>
    <property type="evidence" value="ECO:0007669"/>
    <property type="project" value="InterPro"/>
</dbReference>
<dbReference type="RefSeq" id="WP_183414778.1">
    <property type="nucleotide sequence ID" value="NZ_JACHXA010000001.1"/>
</dbReference>
<feature type="chain" id="PRO_5032996182" evidence="7">
    <location>
        <begin position="29"/>
        <end position="492"/>
    </location>
</feature>
<keyword evidence="7" id="KW-0732">Signal</keyword>
<evidence type="ECO:0000313" key="9">
    <source>
        <dbReference type="EMBL" id="MBB3063968.1"/>
    </source>
</evidence>
<gene>
    <name evidence="9" type="ORF">FHR98_000233</name>
</gene>
<evidence type="ECO:0000256" key="4">
    <source>
        <dbReference type="ARBA" id="ARBA00022801"/>
    </source>
</evidence>
<keyword evidence="5" id="KW-0862">Zinc</keyword>
<keyword evidence="6" id="KW-0482">Metalloprotease</keyword>
<dbReference type="GO" id="GO:0016020">
    <property type="term" value="C:membrane"/>
    <property type="evidence" value="ECO:0007669"/>
    <property type="project" value="TreeGrafter"/>
</dbReference>
<accession>A0A839SP48</accession>
<dbReference type="Proteomes" id="UP000581135">
    <property type="component" value="Unassembled WGS sequence"/>
</dbReference>
<dbReference type="PANTHER" id="PTHR22726:SF1">
    <property type="entry name" value="METALLOENDOPEPTIDASE OMA1, MITOCHONDRIAL"/>
    <property type="match status" value="1"/>
</dbReference>
<feature type="signal peptide" evidence="7">
    <location>
        <begin position="1"/>
        <end position="28"/>
    </location>
</feature>
<keyword evidence="3" id="KW-0479">Metal-binding</keyword>